<evidence type="ECO:0000313" key="2">
    <source>
        <dbReference type="Proteomes" id="UP000663864"/>
    </source>
</evidence>
<name>A0A815TVM8_9BILA</name>
<protein>
    <submittedName>
        <fullName evidence="1">Uncharacterized protein</fullName>
    </submittedName>
</protein>
<accession>A0A815TVM8</accession>
<reference evidence="1" key="1">
    <citation type="submission" date="2021-02" db="EMBL/GenBank/DDBJ databases">
        <authorList>
            <person name="Nowell W R."/>
        </authorList>
    </citation>
    <scope>NUCLEOTIDE SEQUENCE</scope>
</reference>
<proteinExistence type="predicted"/>
<evidence type="ECO:0000313" key="1">
    <source>
        <dbReference type="EMBL" id="CAF1511246.1"/>
    </source>
</evidence>
<comment type="caution">
    <text evidence="1">The sequence shown here is derived from an EMBL/GenBank/DDBJ whole genome shotgun (WGS) entry which is preliminary data.</text>
</comment>
<dbReference type="Proteomes" id="UP000663864">
    <property type="component" value="Unassembled WGS sequence"/>
</dbReference>
<dbReference type="EMBL" id="CAJNOT010007777">
    <property type="protein sequence ID" value="CAF1511246.1"/>
    <property type="molecule type" value="Genomic_DNA"/>
</dbReference>
<dbReference type="AlphaFoldDB" id="A0A815TVM8"/>
<organism evidence="1 2">
    <name type="scientific">Rotaria sordida</name>
    <dbReference type="NCBI Taxonomy" id="392033"/>
    <lineage>
        <taxon>Eukaryota</taxon>
        <taxon>Metazoa</taxon>
        <taxon>Spiralia</taxon>
        <taxon>Gnathifera</taxon>
        <taxon>Rotifera</taxon>
        <taxon>Eurotatoria</taxon>
        <taxon>Bdelloidea</taxon>
        <taxon>Philodinida</taxon>
        <taxon>Philodinidae</taxon>
        <taxon>Rotaria</taxon>
    </lineage>
</organism>
<gene>
    <name evidence="1" type="ORF">ZHD862_LOCUS37929</name>
</gene>
<feature type="non-terminal residue" evidence="1">
    <location>
        <position position="1"/>
    </location>
</feature>
<sequence>IMLTINHGANFYIYSINPKFRLTLKLYLTYYFRRCRIKRRRAFTLFHLRRKNTNDSLDGLSVPNDFHRSLMFTSPNGITPRNDNNNNNNKVLYPKTIRKPQKYLNQFVDPNSNNENSEKSYVWREIEQRLKHSHRYHYQ</sequence>